<sequence length="65" mass="7418">MMKRHEERRADAYRKIQLGGLVIKAGLSDLPSNVLLGLLIEARERIRDPDVVEQMARLGDKEFKA</sequence>
<gene>
    <name evidence="1" type="ORF">VQ02_21970</name>
</gene>
<protein>
    <submittedName>
        <fullName evidence="1">Conjugal transfer protein TraD</fullName>
    </submittedName>
</protein>
<dbReference type="Proteomes" id="UP000035955">
    <property type="component" value="Unassembled WGS sequence"/>
</dbReference>
<comment type="caution">
    <text evidence="1">The sequence shown here is derived from an EMBL/GenBank/DDBJ whole genome shotgun (WGS) entry which is preliminary data.</text>
</comment>
<accession>A0A0J6SI87</accession>
<name>A0A0J6SI87_9HYPH</name>
<dbReference type="AlphaFoldDB" id="A0A0J6SI87"/>
<keyword evidence="2" id="KW-1185">Reference proteome</keyword>
<evidence type="ECO:0000313" key="2">
    <source>
        <dbReference type="Proteomes" id="UP000035955"/>
    </source>
</evidence>
<dbReference type="RefSeq" id="WP_048446348.1">
    <property type="nucleotide sequence ID" value="NZ_LABY01000162.1"/>
</dbReference>
<reference evidence="1 2" key="1">
    <citation type="submission" date="2015-03" db="EMBL/GenBank/DDBJ databases">
        <title>Genome sequencing of Methylobacterium variabile DSM 16961.</title>
        <authorList>
            <person name="Chaudhry V."/>
            <person name="Patil P.B."/>
        </authorList>
    </citation>
    <scope>NUCLEOTIDE SEQUENCE [LARGE SCALE GENOMIC DNA]</scope>
    <source>
        <strain evidence="1 2">DSM 16961</strain>
    </source>
</reference>
<evidence type="ECO:0000313" key="1">
    <source>
        <dbReference type="EMBL" id="KMO33048.1"/>
    </source>
</evidence>
<organism evidence="1 2">
    <name type="scientific">Methylobacterium variabile</name>
    <dbReference type="NCBI Taxonomy" id="298794"/>
    <lineage>
        <taxon>Bacteria</taxon>
        <taxon>Pseudomonadati</taxon>
        <taxon>Pseudomonadota</taxon>
        <taxon>Alphaproteobacteria</taxon>
        <taxon>Hyphomicrobiales</taxon>
        <taxon>Methylobacteriaceae</taxon>
        <taxon>Methylobacterium</taxon>
    </lineage>
</organism>
<dbReference type="PATRIC" id="fig|298794.3.peg.1789"/>
<proteinExistence type="predicted"/>
<dbReference type="Pfam" id="PF06412">
    <property type="entry name" value="TraD"/>
    <property type="match status" value="1"/>
</dbReference>
<dbReference type="InterPro" id="IPR009444">
    <property type="entry name" value="Conjugal_tfr_TraD_a-type"/>
</dbReference>
<dbReference type="EMBL" id="LABY01000162">
    <property type="protein sequence ID" value="KMO33048.1"/>
    <property type="molecule type" value="Genomic_DNA"/>
</dbReference>